<gene>
    <name evidence="6" type="primary">rsmG</name>
    <name evidence="7" type="ORF">HDF16_002898</name>
</gene>
<dbReference type="RefSeq" id="WP_184217669.1">
    <property type="nucleotide sequence ID" value="NZ_JACHIP010000004.1"/>
</dbReference>
<feature type="binding site" evidence="6">
    <location>
        <position position="148"/>
    </location>
    <ligand>
        <name>S-adenosyl-L-methionine</name>
        <dbReference type="ChEBI" id="CHEBI:59789"/>
    </ligand>
</feature>
<name>A0A7W7ZEK8_9BACT</name>
<evidence type="ECO:0000256" key="5">
    <source>
        <dbReference type="ARBA" id="ARBA00022691"/>
    </source>
</evidence>
<dbReference type="EC" id="2.1.1.-" evidence="6"/>
<evidence type="ECO:0000256" key="1">
    <source>
        <dbReference type="ARBA" id="ARBA00022490"/>
    </source>
</evidence>
<evidence type="ECO:0000313" key="7">
    <source>
        <dbReference type="EMBL" id="MBB5058184.1"/>
    </source>
</evidence>
<dbReference type="Gene3D" id="3.40.50.150">
    <property type="entry name" value="Vaccinia Virus protein VP39"/>
    <property type="match status" value="1"/>
</dbReference>
<proteinExistence type="inferred from homology"/>
<feature type="binding site" evidence="6">
    <location>
        <begin position="133"/>
        <end position="134"/>
    </location>
    <ligand>
        <name>S-adenosyl-L-methionine</name>
        <dbReference type="ChEBI" id="CHEBI:59789"/>
    </ligand>
</feature>
<comment type="caution">
    <text evidence="7">The sequence shown here is derived from an EMBL/GenBank/DDBJ whole genome shotgun (WGS) entry which is preliminary data.</text>
</comment>
<protein>
    <recommendedName>
        <fullName evidence="6">Ribosomal RNA small subunit methyltransferase G</fullName>
        <ecNumber evidence="6">2.1.1.-</ecNumber>
    </recommendedName>
    <alternativeName>
        <fullName evidence="6">16S rRNA 7-methylguanosine methyltransferase</fullName>
        <shortName evidence="6">16S rRNA m7G methyltransferase</shortName>
    </alternativeName>
</protein>
<dbReference type="InterPro" id="IPR029063">
    <property type="entry name" value="SAM-dependent_MTases_sf"/>
</dbReference>
<evidence type="ECO:0000313" key="8">
    <source>
        <dbReference type="Proteomes" id="UP000540989"/>
    </source>
</evidence>
<feature type="binding site" evidence="6">
    <location>
        <position position="88"/>
    </location>
    <ligand>
        <name>S-adenosyl-L-methionine</name>
        <dbReference type="ChEBI" id="CHEBI:59789"/>
    </ligand>
</feature>
<dbReference type="HAMAP" id="MF_00074">
    <property type="entry name" value="16SrRNA_methyltr_G"/>
    <property type="match status" value="1"/>
</dbReference>
<keyword evidence="8" id="KW-1185">Reference proteome</keyword>
<comment type="function">
    <text evidence="6">Specifically methylates the N7 position of a guanine in 16S rRNA.</text>
</comment>
<accession>A0A7W7ZEK8</accession>
<keyword evidence="5 6" id="KW-0949">S-adenosyl-L-methionine</keyword>
<keyword evidence="2 6" id="KW-0698">rRNA processing</keyword>
<keyword evidence="1 6" id="KW-0963">Cytoplasm</keyword>
<dbReference type="Pfam" id="PF02527">
    <property type="entry name" value="GidB"/>
    <property type="match status" value="1"/>
</dbReference>
<dbReference type="InterPro" id="IPR003682">
    <property type="entry name" value="rRNA_ssu_MeTfrase_G"/>
</dbReference>
<reference evidence="7 8" key="1">
    <citation type="submission" date="2020-08" db="EMBL/GenBank/DDBJ databases">
        <title>Genomic Encyclopedia of Type Strains, Phase IV (KMG-V): Genome sequencing to study the core and pangenomes of soil and plant-associated prokaryotes.</title>
        <authorList>
            <person name="Whitman W."/>
        </authorList>
    </citation>
    <scope>NUCLEOTIDE SEQUENCE [LARGE SCALE GENOMIC DNA]</scope>
    <source>
        <strain evidence="7 8">M8UP14</strain>
    </source>
</reference>
<dbReference type="NCBIfam" id="TIGR00138">
    <property type="entry name" value="rsmG_gidB"/>
    <property type="match status" value="1"/>
</dbReference>
<dbReference type="Proteomes" id="UP000540989">
    <property type="component" value="Unassembled WGS sequence"/>
</dbReference>
<dbReference type="GO" id="GO:0070043">
    <property type="term" value="F:rRNA (guanine-N7-)-methyltransferase activity"/>
    <property type="evidence" value="ECO:0007669"/>
    <property type="project" value="UniProtKB-UniRule"/>
</dbReference>
<evidence type="ECO:0000256" key="3">
    <source>
        <dbReference type="ARBA" id="ARBA00022603"/>
    </source>
</evidence>
<dbReference type="SUPFAM" id="SSF53335">
    <property type="entry name" value="S-adenosyl-L-methionine-dependent methyltransferases"/>
    <property type="match status" value="1"/>
</dbReference>
<evidence type="ECO:0000256" key="2">
    <source>
        <dbReference type="ARBA" id="ARBA00022552"/>
    </source>
</evidence>
<feature type="binding site" evidence="6">
    <location>
        <position position="83"/>
    </location>
    <ligand>
        <name>S-adenosyl-L-methionine</name>
        <dbReference type="ChEBI" id="CHEBI:59789"/>
    </ligand>
</feature>
<sequence length="209" mass="22667">MPASSLSSNQIAELVATYLSPDAAVPAPLYDQLATYLELLLKWNARTNLTAIREPEEIVRRHFGESLFAAQHLGECSTLLDFGSGAGFPGLPIQLLRPELKVTLAESQNKKATFLREVVRTLGLKTEVWANRVEAMPISRSFDVVALRAVDNMDAAVAAASLRASRRLAILASGKQGAPSLQEFSLTGEIILPGEADLRLLLIARDFAL</sequence>
<comment type="similarity">
    <text evidence="6">Belongs to the methyltransferase superfamily. RNA methyltransferase RsmG family.</text>
</comment>
<keyword evidence="4 6" id="KW-0808">Transferase</keyword>
<dbReference type="PANTHER" id="PTHR31760:SF0">
    <property type="entry name" value="S-ADENOSYL-L-METHIONINE-DEPENDENT METHYLTRANSFERASES SUPERFAMILY PROTEIN"/>
    <property type="match status" value="1"/>
</dbReference>
<dbReference type="AlphaFoldDB" id="A0A7W7ZEK8"/>
<dbReference type="PANTHER" id="PTHR31760">
    <property type="entry name" value="S-ADENOSYL-L-METHIONINE-DEPENDENT METHYLTRANSFERASES SUPERFAMILY PROTEIN"/>
    <property type="match status" value="1"/>
</dbReference>
<keyword evidence="3 6" id="KW-0489">Methyltransferase</keyword>
<comment type="caution">
    <text evidence="6">Lacks conserved residue(s) required for the propagation of feature annotation.</text>
</comment>
<dbReference type="EMBL" id="JACHIP010000004">
    <property type="protein sequence ID" value="MBB5058184.1"/>
    <property type="molecule type" value="Genomic_DNA"/>
</dbReference>
<dbReference type="GO" id="GO:0005829">
    <property type="term" value="C:cytosol"/>
    <property type="evidence" value="ECO:0007669"/>
    <property type="project" value="TreeGrafter"/>
</dbReference>
<comment type="subcellular location">
    <subcellularLocation>
        <location evidence="6">Cytoplasm</location>
    </subcellularLocation>
</comment>
<evidence type="ECO:0000256" key="6">
    <source>
        <dbReference type="HAMAP-Rule" id="MF_00074"/>
    </source>
</evidence>
<organism evidence="7 8">
    <name type="scientific">Granulicella aggregans</name>
    <dbReference type="NCBI Taxonomy" id="474949"/>
    <lineage>
        <taxon>Bacteria</taxon>
        <taxon>Pseudomonadati</taxon>
        <taxon>Acidobacteriota</taxon>
        <taxon>Terriglobia</taxon>
        <taxon>Terriglobales</taxon>
        <taxon>Acidobacteriaceae</taxon>
        <taxon>Granulicella</taxon>
    </lineage>
</organism>
<evidence type="ECO:0000256" key="4">
    <source>
        <dbReference type="ARBA" id="ARBA00022679"/>
    </source>
</evidence>